<dbReference type="AlphaFoldDB" id="A0A9Q1MYU7"/>
<keyword evidence="3" id="KW-1185">Reference proteome</keyword>
<dbReference type="Gene3D" id="3.80.10.10">
    <property type="entry name" value="Ribonuclease Inhibitor"/>
    <property type="match status" value="1"/>
</dbReference>
<evidence type="ECO:0000313" key="3">
    <source>
        <dbReference type="Proteomes" id="UP001152561"/>
    </source>
</evidence>
<accession>A0A9Q1MYU7</accession>
<dbReference type="InterPro" id="IPR032675">
    <property type="entry name" value="LRR_dom_sf"/>
</dbReference>
<protein>
    <submittedName>
        <fullName evidence="2">Uncharacterized protein</fullName>
    </submittedName>
</protein>
<organism evidence="2 3">
    <name type="scientific">Anisodus acutangulus</name>
    <dbReference type="NCBI Taxonomy" id="402998"/>
    <lineage>
        <taxon>Eukaryota</taxon>
        <taxon>Viridiplantae</taxon>
        <taxon>Streptophyta</taxon>
        <taxon>Embryophyta</taxon>
        <taxon>Tracheophyta</taxon>
        <taxon>Spermatophyta</taxon>
        <taxon>Magnoliopsida</taxon>
        <taxon>eudicotyledons</taxon>
        <taxon>Gunneridae</taxon>
        <taxon>Pentapetalae</taxon>
        <taxon>asterids</taxon>
        <taxon>lamiids</taxon>
        <taxon>Solanales</taxon>
        <taxon>Solanaceae</taxon>
        <taxon>Solanoideae</taxon>
        <taxon>Hyoscyameae</taxon>
        <taxon>Anisodus</taxon>
    </lineage>
</organism>
<keyword evidence="1" id="KW-0611">Plant defense</keyword>
<gene>
    <name evidence="2" type="ORF">K7X08_006432</name>
</gene>
<dbReference type="OrthoDB" id="1751378at2759"/>
<reference evidence="3" key="1">
    <citation type="journal article" date="2023" name="Proc. Natl. Acad. Sci. U.S.A.">
        <title>Genomic and structural basis for evolution of tropane alkaloid biosynthesis.</title>
        <authorList>
            <person name="Wanga Y.-J."/>
            <person name="Taina T."/>
            <person name="Yua J.-Y."/>
            <person name="Lia J."/>
            <person name="Xua B."/>
            <person name="Chenc J."/>
            <person name="D'Auriad J.C."/>
            <person name="Huanga J.-P."/>
            <person name="Huanga S.-X."/>
        </authorList>
    </citation>
    <scope>NUCLEOTIDE SEQUENCE [LARGE SCALE GENOMIC DNA]</scope>
    <source>
        <strain evidence="3">cv. KIB-2019</strain>
    </source>
</reference>
<name>A0A9Q1MYU7_9SOLA</name>
<comment type="caution">
    <text evidence="2">The sequence shown here is derived from an EMBL/GenBank/DDBJ whole genome shotgun (WGS) entry which is preliminary data.</text>
</comment>
<dbReference type="Proteomes" id="UP001152561">
    <property type="component" value="Unassembled WGS sequence"/>
</dbReference>
<dbReference type="SUPFAM" id="SSF52058">
    <property type="entry name" value="L domain-like"/>
    <property type="match status" value="1"/>
</dbReference>
<dbReference type="EMBL" id="JAJAGQ010000002">
    <property type="protein sequence ID" value="KAJ8569855.1"/>
    <property type="molecule type" value="Genomic_DNA"/>
</dbReference>
<dbReference type="InterPro" id="IPR050905">
    <property type="entry name" value="Plant_NBS-LRR"/>
</dbReference>
<proteinExistence type="predicted"/>
<dbReference type="PANTHER" id="PTHR33463">
    <property type="entry name" value="NB-ARC DOMAIN-CONTAINING PROTEIN-RELATED"/>
    <property type="match status" value="1"/>
</dbReference>
<sequence length="264" mass="29984">MDVDKIEEARAMAHLRVGELKASGLLLESDKEGCIKMHDMVRDFAISIASGENHRFLIKSGRGLNEWPRRETFEQHVVISLMSKNVPVLPDGLNCPKLEMLLLGENEGFELIPDDFFAGMRFLKVLDLSERAGVRSLNLDYGLVPNISLLLSSLKFPSSFKVLIKLQVLSLDHCTLDDMSILGKLKGLEILSLYGSNIKELPDEIGDLNNLRLLDLTFCQSLERIPEKLVSNLRRLEEFIHGRMLYALENWQWITGRVLQSMSF</sequence>
<dbReference type="PANTHER" id="PTHR33463:SF169">
    <property type="entry name" value="AAA+ ATPASE DOMAIN-CONTAINING PROTEIN"/>
    <property type="match status" value="1"/>
</dbReference>
<evidence type="ECO:0000313" key="2">
    <source>
        <dbReference type="EMBL" id="KAJ8569855.1"/>
    </source>
</evidence>
<evidence type="ECO:0000256" key="1">
    <source>
        <dbReference type="ARBA" id="ARBA00022821"/>
    </source>
</evidence>